<name>A0A0S3F0I7_9SPHN</name>
<proteinExistence type="predicted"/>
<gene>
    <name evidence="1" type="ORF">ATN00_13685</name>
</gene>
<evidence type="ECO:0000313" key="1">
    <source>
        <dbReference type="EMBL" id="ALR21184.1"/>
    </source>
</evidence>
<reference evidence="1 2" key="1">
    <citation type="submission" date="2015-11" db="EMBL/GenBank/DDBJ databases">
        <title>A Two-component Flavoprotein Monooxygenase System MeaXY Responsible for para-Hydroxylation of 2-Methyl-6-ethylaniline and 2,6-Diethylaniline in Sphingobium baderi DE-13.</title>
        <authorList>
            <person name="Cheng M."/>
            <person name="Meng Q."/>
            <person name="Yang Y."/>
            <person name="Chu C."/>
            <person name="Yan X."/>
            <person name="He J."/>
            <person name="Li S."/>
        </authorList>
    </citation>
    <scope>NUCLEOTIDE SEQUENCE [LARGE SCALE GENOMIC DNA]</scope>
    <source>
        <strain evidence="1 2">DE-13</strain>
    </source>
</reference>
<keyword evidence="2" id="KW-1185">Reference proteome</keyword>
<dbReference type="AlphaFoldDB" id="A0A0S3F0I7"/>
<sequence length="228" mass="23511">MFGARGKHAVGREAAIESRYDNCQHRFDGRTDLGAGGVAGFVSYSNPQYTVSFLMRADGLPGSSAATLLGLATGGIDIFVMLVTGPLINGGATASPDQDMAADVGANLIGPRFCDGVHGGIHPDREPPTARDLTGQHFPMPALYILAQNVSPLSMRATAAALMIGVISLAGYGLGSPVIGLISDVGQVVMASHGVRVRIALSLSLGSSCLLHCCGFPSHATYMNSRAL</sequence>
<protein>
    <submittedName>
        <fullName evidence="1">Uncharacterized protein</fullName>
    </submittedName>
</protein>
<dbReference type="Proteomes" id="UP000056968">
    <property type="component" value="Chromosome"/>
</dbReference>
<evidence type="ECO:0000313" key="2">
    <source>
        <dbReference type="Proteomes" id="UP000056968"/>
    </source>
</evidence>
<dbReference type="KEGG" id="sbd:ATN00_13685"/>
<dbReference type="EMBL" id="CP013264">
    <property type="protein sequence ID" value="ALR21184.1"/>
    <property type="molecule type" value="Genomic_DNA"/>
</dbReference>
<accession>A0A0S3F0I7</accession>
<organism evidence="1 2">
    <name type="scientific">Sphingobium baderi</name>
    <dbReference type="NCBI Taxonomy" id="1332080"/>
    <lineage>
        <taxon>Bacteria</taxon>
        <taxon>Pseudomonadati</taxon>
        <taxon>Pseudomonadota</taxon>
        <taxon>Alphaproteobacteria</taxon>
        <taxon>Sphingomonadales</taxon>
        <taxon>Sphingomonadaceae</taxon>
        <taxon>Sphingobium</taxon>
    </lineage>
</organism>